<dbReference type="SUPFAM" id="SSF54001">
    <property type="entry name" value="Cysteine proteinases"/>
    <property type="match status" value="1"/>
</dbReference>
<evidence type="ECO:0000256" key="3">
    <source>
        <dbReference type="ARBA" id="ARBA00022801"/>
    </source>
</evidence>
<dbReference type="NCBIfam" id="TIGR02219">
    <property type="entry name" value="phage_NlpC_fam"/>
    <property type="match status" value="1"/>
</dbReference>
<comment type="similarity">
    <text evidence="1">Belongs to the peptidase C40 family.</text>
</comment>
<dbReference type="OrthoDB" id="6058745at2"/>
<sequence length="210" mass="22111">MSGAEALGGRNCADGSAVAHEARRWLGTPYVHQAARRGLGADCLGLVRGVWSAVVGPWPERVPPYTADWSEASGEEVLWRAARRHLLPARGAVPQAGDVLLFRMRRGAVAKHLGIVVSGAEAIRFVHAYSGHGVVESSLSPAWQARVVARFCFPGGAGSGSAMRAKAPGGEFASRRKGATEASRPVGHPRLGARVGNLATIGKRGARWQP</sequence>
<dbReference type="PROSITE" id="PS51935">
    <property type="entry name" value="NLPC_P60"/>
    <property type="match status" value="1"/>
</dbReference>
<reference evidence="5 6" key="1">
    <citation type="submission" date="2017-01" db="EMBL/GenBank/DDBJ databases">
        <title>Genomic analysis of Xuhuaishuia manganoxidans DY6-4.</title>
        <authorList>
            <person name="Wang X."/>
        </authorList>
    </citation>
    <scope>NUCLEOTIDE SEQUENCE [LARGE SCALE GENOMIC DNA]</scope>
    <source>
        <strain evidence="5 6">DY6-4</strain>
    </source>
</reference>
<dbReference type="EMBL" id="CP019124">
    <property type="protein sequence ID" value="APX88382.1"/>
    <property type="molecule type" value="Genomic_DNA"/>
</dbReference>
<gene>
    <name evidence="5" type="ORF">BV394_00410</name>
</gene>
<evidence type="ECO:0000256" key="1">
    <source>
        <dbReference type="ARBA" id="ARBA00007074"/>
    </source>
</evidence>
<keyword evidence="3" id="KW-0378">Hydrolase</keyword>
<protein>
    <submittedName>
        <fullName evidence="5">Uncharacterized protein</fullName>
    </submittedName>
</protein>
<dbReference type="InterPro" id="IPR038765">
    <property type="entry name" value="Papain-like_cys_pep_sf"/>
</dbReference>
<accession>A0A1U7DEI1</accession>
<evidence type="ECO:0000313" key="6">
    <source>
        <dbReference type="Proteomes" id="UP000187266"/>
    </source>
</evidence>
<dbReference type="Proteomes" id="UP000187266">
    <property type="component" value="Chromosome"/>
</dbReference>
<dbReference type="InterPro" id="IPR011929">
    <property type="entry name" value="Phage_pept_NlpC/P60"/>
</dbReference>
<keyword evidence="2" id="KW-0645">Protease</keyword>
<proteinExistence type="inferred from homology"/>
<evidence type="ECO:0000313" key="5">
    <source>
        <dbReference type="EMBL" id="APX88382.1"/>
    </source>
</evidence>
<name>A0A1U7DEI1_9RHOB</name>
<dbReference type="InterPro" id="IPR000064">
    <property type="entry name" value="NLP_P60_dom"/>
</dbReference>
<keyword evidence="6" id="KW-1185">Reference proteome</keyword>
<evidence type="ECO:0000256" key="4">
    <source>
        <dbReference type="ARBA" id="ARBA00022807"/>
    </source>
</evidence>
<evidence type="ECO:0000256" key="2">
    <source>
        <dbReference type="ARBA" id="ARBA00022670"/>
    </source>
</evidence>
<dbReference type="RefSeq" id="WP_076978406.1">
    <property type="nucleotide sequence ID" value="NZ_CP019124.1"/>
</dbReference>
<keyword evidence="4" id="KW-0788">Thiol protease</keyword>
<dbReference type="Pfam" id="PF00877">
    <property type="entry name" value="NLPC_P60"/>
    <property type="match status" value="1"/>
</dbReference>
<dbReference type="AlphaFoldDB" id="A0A1U7DEI1"/>
<dbReference type="STRING" id="1267768.BV394_00410"/>
<dbReference type="Gene3D" id="3.90.1720.10">
    <property type="entry name" value="endopeptidase domain like (from Nostoc punctiforme)"/>
    <property type="match status" value="1"/>
</dbReference>
<accession>A0A2M9DHB7</accession>
<organism evidence="5 6">
    <name type="scientific">Brevirhabdus pacifica</name>
    <dbReference type="NCBI Taxonomy" id="1267768"/>
    <lineage>
        <taxon>Bacteria</taxon>
        <taxon>Pseudomonadati</taxon>
        <taxon>Pseudomonadota</taxon>
        <taxon>Alphaproteobacteria</taxon>
        <taxon>Rhodobacterales</taxon>
        <taxon>Paracoccaceae</taxon>
        <taxon>Brevirhabdus</taxon>
    </lineage>
</organism>
<dbReference type="GO" id="GO:0006508">
    <property type="term" value="P:proteolysis"/>
    <property type="evidence" value="ECO:0007669"/>
    <property type="project" value="UniProtKB-KW"/>
</dbReference>
<dbReference type="GO" id="GO:0008234">
    <property type="term" value="F:cysteine-type peptidase activity"/>
    <property type="evidence" value="ECO:0007669"/>
    <property type="project" value="UniProtKB-KW"/>
</dbReference>